<organism evidence="1 2">
    <name type="scientific">Penaeus vannamei</name>
    <name type="common">Whiteleg shrimp</name>
    <name type="synonym">Litopenaeus vannamei</name>
    <dbReference type="NCBI Taxonomy" id="6689"/>
    <lineage>
        <taxon>Eukaryota</taxon>
        <taxon>Metazoa</taxon>
        <taxon>Ecdysozoa</taxon>
        <taxon>Arthropoda</taxon>
        <taxon>Crustacea</taxon>
        <taxon>Multicrustacea</taxon>
        <taxon>Malacostraca</taxon>
        <taxon>Eumalacostraca</taxon>
        <taxon>Eucarida</taxon>
        <taxon>Decapoda</taxon>
        <taxon>Dendrobranchiata</taxon>
        <taxon>Penaeoidea</taxon>
        <taxon>Penaeidae</taxon>
        <taxon>Penaeus</taxon>
    </lineage>
</organism>
<accession>A0A3R7NU26</accession>
<evidence type="ECO:0000313" key="2">
    <source>
        <dbReference type="Proteomes" id="UP000283509"/>
    </source>
</evidence>
<keyword evidence="2" id="KW-1185">Reference proteome</keyword>
<dbReference type="AlphaFoldDB" id="A0A3R7NU26"/>
<gene>
    <name evidence="1" type="ORF">C7M84_015211</name>
</gene>
<sequence>MTSAGQEHRRERRLTEAQLLPTNLRRLIPRHRHGRLAAHTFAGLGCADSRRGACLVCGCRGCCDQGRGSPPSRLQLAPSPPNSFTAMSSLIPRATANIIKSVTATRSLYDCHDSQHCHYHHLHASTTRPTASSAKNVARRVWSAGCAGLPCPSVVMPSYNCLYPWPALPCPCPALMPVAMAPVPRTGRFPGTRHLVLAVCEGAGPGGAAGRLPWCRLAVHVLVIIPRTSTGISQTEAPGRHSKYSGWLLSLLPSHRGSLSSLQSSSTPESAAAVLSSPGRSRLCHGASLARRVILEAADVMGAPPSAPQAAFQSPIKTFREFLAAARTAGGAPFLPGPGSWGAVRQRRPCERVTAAGKQPDRSFLVFFFFFSRRSSLSLIRLYEQKVLLKESIVLHVLIPANCHPRTLVLVPLCSCLVLQAFSPPLRAAPHPAPQTFQFIVPTLLFTKPHASATHISPDPIHATQSPDFALNRGCADFGAAVCSRNALTGHFE</sequence>
<protein>
    <submittedName>
        <fullName evidence="1">Uncharacterized protein</fullName>
    </submittedName>
</protein>
<dbReference type="Proteomes" id="UP000283509">
    <property type="component" value="Unassembled WGS sequence"/>
</dbReference>
<proteinExistence type="predicted"/>
<comment type="caution">
    <text evidence="1">The sequence shown here is derived from an EMBL/GenBank/DDBJ whole genome shotgun (WGS) entry which is preliminary data.</text>
</comment>
<reference evidence="1 2" key="2">
    <citation type="submission" date="2019-01" db="EMBL/GenBank/DDBJ databases">
        <title>The decoding of complex shrimp genome reveals the adaptation for benthos swimmer, frequently molting mechanism and breeding impact on genome.</title>
        <authorList>
            <person name="Sun Y."/>
            <person name="Gao Y."/>
            <person name="Yu Y."/>
        </authorList>
    </citation>
    <scope>NUCLEOTIDE SEQUENCE [LARGE SCALE GENOMIC DNA]</scope>
    <source>
        <tissue evidence="1">Muscle</tissue>
    </source>
</reference>
<name>A0A3R7NU26_PENVA</name>
<evidence type="ECO:0000313" key="1">
    <source>
        <dbReference type="EMBL" id="ROT66736.1"/>
    </source>
</evidence>
<reference evidence="1 2" key="1">
    <citation type="submission" date="2018-04" db="EMBL/GenBank/DDBJ databases">
        <authorList>
            <person name="Zhang X."/>
            <person name="Yuan J."/>
            <person name="Li F."/>
            <person name="Xiang J."/>
        </authorList>
    </citation>
    <scope>NUCLEOTIDE SEQUENCE [LARGE SCALE GENOMIC DNA]</scope>
    <source>
        <tissue evidence="1">Muscle</tissue>
    </source>
</reference>
<dbReference type="EMBL" id="QCYY01002896">
    <property type="protein sequence ID" value="ROT66736.1"/>
    <property type="molecule type" value="Genomic_DNA"/>
</dbReference>